<evidence type="ECO:0000256" key="1">
    <source>
        <dbReference type="SAM" id="Phobius"/>
    </source>
</evidence>
<sequence length="219" mass="25271">MHAHIYLDESGDLGWNFNLGSSCFLTLAAIIIPAHLSHHLERLVRGIYKSRKRCLKNELKSVELSSIERQNFVNALVKLNEKHREIYFKSITVNKKKVNDSFRKNPNGLYNYMTKLLLVESMTSYKIIDFLPDSRSIKTSYKHALHQYLEQMLLEQTIIKADTANTYPTILNTTPYDSKNHLGIQAADILASLCWAKHEHNNLTIDALTCCTHKKLFFC</sequence>
<dbReference type="EMBL" id="SNZE01000003">
    <property type="protein sequence ID" value="TDR32604.1"/>
    <property type="molecule type" value="Genomic_DNA"/>
</dbReference>
<keyword evidence="1" id="KW-0812">Transmembrane</keyword>
<accession>A0A4R6YAR1</accession>
<keyword evidence="1" id="KW-0472">Membrane</keyword>
<proteinExistence type="predicted"/>
<dbReference type="RefSeq" id="WP_133619149.1">
    <property type="nucleotide sequence ID" value="NZ_SNZE01000003.1"/>
</dbReference>
<dbReference type="Proteomes" id="UP000294480">
    <property type="component" value="Unassembled WGS sequence"/>
</dbReference>
<dbReference type="Pfam" id="PF12686">
    <property type="entry name" value="DUF3800"/>
    <property type="match status" value="1"/>
</dbReference>
<keyword evidence="3" id="KW-1185">Reference proteome</keyword>
<dbReference type="OrthoDB" id="6914078at2"/>
<name>A0A4R6YAR1_9BURK</name>
<evidence type="ECO:0000313" key="2">
    <source>
        <dbReference type="EMBL" id="TDR32604.1"/>
    </source>
</evidence>
<comment type="caution">
    <text evidence="2">The sequence shown here is derived from an EMBL/GenBank/DDBJ whole genome shotgun (WGS) entry which is preliminary data.</text>
</comment>
<dbReference type="AlphaFoldDB" id="A0A4R6YAR1"/>
<dbReference type="InterPro" id="IPR024524">
    <property type="entry name" value="DUF3800"/>
</dbReference>
<organism evidence="2 3">
    <name type="scientific">Hydromonas duriensis</name>
    <dbReference type="NCBI Taxonomy" id="1527608"/>
    <lineage>
        <taxon>Bacteria</taxon>
        <taxon>Pseudomonadati</taxon>
        <taxon>Pseudomonadota</taxon>
        <taxon>Betaproteobacteria</taxon>
        <taxon>Burkholderiales</taxon>
        <taxon>Burkholderiaceae</taxon>
        <taxon>Hydromonas</taxon>
    </lineage>
</organism>
<gene>
    <name evidence="2" type="ORF">DFR44_103117</name>
</gene>
<protein>
    <submittedName>
        <fullName evidence="2">Uncharacterized protein DUF3800</fullName>
    </submittedName>
</protein>
<evidence type="ECO:0000313" key="3">
    <source>
        <dbReference type="Proteomes" id="UP000294480"/>
    </source>
</evidence>
<reference evidence="2 3" key="1">
    <citation type="submission" date="2019-03" db="EMBL/GenBank/DDBJ databases">
        <title>Genomic Encyclopedia of Type Strains, Phase IV (KMG-IV): sequencing the most valuable type-strain genomes for metagenomic binning, comparative biology and taxonomic classification.</title>
        <authorList>
            <person name="Goeker M."/>
        </authorList>
    </citation>
    <scope>NUCLEOTIDE SEQUENCE [LARGE SCALE GENOMIC DNA]</scope>
    <source>
        <strain evidence="2 3">DSM 102852</strain>
    </source>
</reference>
<feature type="transmembrane region" description="Helical" evidence="1">
    <location>
        <begin position="15"/>
        <end position="36"/>
    </location>
</feature>
<keyword evidence="1" id="KW-1133">Transmembrane helix</keyword>